<accession>A0A1I4VUZ2</accession>
<keyword evidence="2" id="KW-1133">Transmembrane helix</keyword>
<organism evidence="3 4">
    <name type="scientific">Pleomorphomonas diazotrophica</name>
    <dbReference type="NCBI Taxonomy" id="1166257"/>
    <lineage>
        <taxon>Bacteria</taxon>
        <taxon>Pseudomonadati</taxon>
        <taxon>Pseudomonadota</taxon>
        <taxon>Alphaproteobacteria</taxon>
        <taxon>Hyphomicrobiales</taxon>
        <taxon>Pleomorphomonadaceae</taxon>
        <taxon>Pleomorphomonas</taxon>
    </lineage>
</organism>
<keyword evidence="2" id="KW-0472">Membrane</keyword>
<evidence type="ECO:0000313" key="3">
    <source>
        <dbReference type="EMBL" id="PKR89265.1"/>
    </source>
</evidence>
<evidence type="ECO:0000256" key="1">
    <source>
        <dbReference type="SAM" id="MobiDB-lite"/>
    </source>
</evidence>
<reference evidence="3 4" key="1">
    <citation type="submission" date="2017-12" db="EMBL/GenBank/DDBJ databases">
        <title>Anaerobic carbon monoxide metabolism by Pleomorphomonas carboxyditropha sp. nov., a new mesophilic hydrogenogenic carboxidotroph.</title>
        <authorList>
            <person name="Esquivel-Elizondo S."/>
            <person name="Krajmalnik-Brown R."/>
        </authorList>
    </citation>
    <scope>NUCLEOTIDE SEQUENCE [LARGE SCALE GENOMIC DNA]</scope>
    <source>
        <strain evidence="3 4">R5-392</strain>
    </source>
</reference>
<comment type="caution">
    <text evidence="3">The sequence shown here is derived from an EMBL/GenBank/DDBJ whole genome shotgun (WGS) entry which is preliminary data.</text>
</comment>
<sequence>MRLSQKSALKESIMAGPTDDEAEAPLDPAIARVQARLRTMMLIAAGTLGVGLLAVFIAIAFRVARSGDDTPPAGGAFQTLVEVVTPGTVVATDVDGDRLSLTIDGPEGKVVEIHHLPSGKLVGRAVLLAK</sequence>
<gene>
    <name evidence="3" type="ORF">CXZ10_10110</name>
</gene>
<proteinExistence type="predicted"/>
<feature type="region of interest" description="Disordered" evidence="1">
    <location>
        <begin position="1"/>
        <end position="21"/>
    </location>
</feature>
<keyword evidence="4" id="KW-1185">Reference proteome</keyword>
<dbReference type="Proteomes" id="UP000233491">
    <property type="component" value="Unassembled WGS sequence"/>
</dbReference>
<evidence type="ECO:0000313" key="4">
    <source>
        <dbReference type="Proteomes" id="UP000233491"/>
    </source>
</evidence>
<name>A0A1I4VUZ2_9HYPH</name>
<dbReference type="AlphaFoldDB" id="A0A1I4VUZ2"/>
<dbReference type="EMBL" id="PJNW01000006">
    <property type="protein sequence ID" value="PKR89265.1"/>
    <property type="molecule type" value="Genomic_DNA"/>
</dbReference>
<keyword evidence="2" id="KW-0812">Transmembrane</keyword>
<evidence type="ECO:0008006" key="5">
    <source>
        <dbReference type="Google" id="ProtNLM"/>
    </source>
</evidence>
<protein>
    <recommendedName>
        <fullName evidence="5">Fimbrial protein</fullName>
    </recommendedName>
</protein>
<evidence type="ECO:0000256" key="2">
    <source>
        <dbReference type="SAM" id="Phobius"/>
    </source>
</evidence>
<feature type="transmembrane region" description="Helical" evidence="2">
    <location>
        <begin position="40"/>
        <end position="61"/>
    </location>
</feature>